<dbReference type="Proteomes" id="UP001215151">
    <property type="component" value="Unassembled WGS sequence"/>
</dbReference>
<evidence type="ECO:0000256" key="1">
    <source>
        <dbReference type="SAM" id="MobiDB-lite"/>
    </source>
</evidence>
<protein>
    <submittedName>
        <fullName evidence="2">Uncharacterized protein</fullName>
    </submittedName>
</protein>
<comment type="caution">
    <text evidence="2">The sequence shown here is derived from an EMBL/GenBank/DDBJ whole genome shotgun (WGS) entry which is preliminary data.</text>
</comment>
<evidence type="ECO:0000313" key="2">
    <source>
        <dbReference type="EMBL" id="KAJ8473586.1"/>
    </source>
</evidence>
<gene>
    <name evidence="2" type="ORF">ONZ51_g7775</name>
</gene>
<keyword evidence="3" id="KW-1185">Reference proteome</keyword>
<proteinExistence type="predicted"/>
<name>A0AAD7X961_9APHY</name>
<accession>A0AAD7X961</accession>
<dbReference type="EMBL" id="JAPEVG010000217">
    <property type="protein sequence ID" value="KAJ8473586.1"/>
    <property type="molecule type" value="Genomic_DNA"/>
</dbReference>
<organism evidence="2 3">
    <name type="scientific">Trametes cubensis</name>
    <dbReference type="NCBI Taxonomy" id="1111947"/>
    <lineage>
        <taxon>Eukaryota</taxon>
        <taxon>Fungi</taxon>
        <taxon>Dikarya</taxon>
        <taxon>Basidiomycota</taxon>
        <taxon>Agaricomycotina</taxon>
        <taxon>Agaricomycetes</taxon>
        <taxon>Polyporales</taxon>
        <taxon>Polyporaceae</taxon>
        <taxon>Trametes</taxon>
    </lineage>
</organism>
<feature type="region of interest" description="Disordered" evidence="1">
    <location>
        <begin position="146"/>
        <end position="220"/>
    </location>
</feature>
<feature type="compositionally biased region" description="Basic and acidic residues" evidence="1">
    <location>
        <begin position="202"/>
        <end position="220"/>
    </location>
</feature>
<reference evidence="2" key="1">
    <citation type="submission" date="2022-11" db="EMBL/GenBank/DDBJ databases">
        <title>Genome Sequence of Cubamyces cubensis.</title>
        <authorList>
            <person name="Buettner E."/>
        </authorList>
    </citation>
    <scope>NUCLEOTIDE SEQUENCE</scope>
    <source>
        <strain evidence="2">MPL-01</strain>
    </source>
</reference>
<dbReference type="AlphaFoldDB" id="A0AAD7X961"/>
<sequence length="220" mass="24954">MPVPPFLARHERYSVKVQYCTLLWAQSPGTRRRDRTQDYPALTELAAGYRTMLAKNASMSLNNFETLYDSVARNASALPEQEVLLLQVYGRNRAFAVPGKLDYLRRPQRVSCENEGARRAMQPSKFCYRTEKAVLTLHFGRRRTTSHLNAAATAKRTSDGRKTHMNGAVSNGRDWASFSYPPDPDGVEGSHKQSLEIVVSDPDMRARYSQRHDCRNDNDG</sequence>
<evidence type="ECO:0000313" key="3">
    <source>
        <dbReference type="Proteomes" id="UP001215151"/>
    </source>
</evidence>